<evidence type="ECO:0000313" key="1">
    <source>
        <dbReference type="EMBL" id="EMI54285.1"/>
    </source>
</evidence>
<comment type="caution">
    <text evidence="1">The sequence shown here is derived from an EMBL/GenBank/DDBJ whole genome shotgun (WGS) entry which is preliminary data.</text>
</comment>
<dbReference type="InterPro" id="IPR016024">
    <property type="entry name" value="ARM-type_fold"/>
</dbReference>
<keyword evidence="2" id="KW-1185">Reference proteome</keyword>
<dbReference type="Proteomes" id="UP000011885">
    <property type="component" value="Unassembled WGS sequence"/>
</dbReference>
<dbReference type="PATRIC" id="fig|1263870.3.peg.4522"/>
<proteinExistence type="predicted"/>
<sequence length="533" mass="58242">MSSLMPEFDNTNADLHDMTQPDELLGVILTRDVDPVRAGLALKKLADNDQLTGEKLLSLLSDATDQLPDADPAVTGGLLRLIHLRCLQAQAAGDDDAVRGLQVDWLVKVLAALSPEVANRHLLMHLLAMIRSEQSLGALVQTLNDAPPRGWMASGQILSPLMQHNDWPVDAVFPGLLDCLAEPSLAAPILDLAGHLFRSGQVDSHPATNRIDALNALLRNVSQRLAKFEEDPRSFGTDVEQVQAILGEAVALAVSLCDAVGLIGEESSIAELNKAAELRHRRVQCEAAGALARLGQPSGKEQLIALSAEPSARLRAIAYADELNLSDEIDEKYRTPSATAEAEIALWLTQPQQMGVPPTSVEVVDSRRMLWPSYHDPVDVFLVRFQYDFGDRSYSNIGISGPTVFALNADVADLPPEDIYAIYAGWHAEHDDIFTVPAAEFNEAQRRLIEPLQTYLERNEYEAVKPALLGFFLEETAAVFTAVRGGTECVVVTDGLETMDLPTAGRMRPPAPTDMFHLYKGRKMLRTFNPQGI</sequence>
<organism evidence="1 2">
    <name type="scientific">Rhodopirellula sallentina SM41</name>
    <dbReference type="NCBI Taxonomy" id="1263870"/>
    <lineage>
        <taxon>Bacteria</taxon>
        <taxon>Pseudomonadati</taxon>
        <taxon>Planctomycetota</taxon>
        <taxon>Planctomycetia</taxon>
        <taxon>Pirellulales</taxon>
        <taxon>Pirellulaceae</taxon>
        <taxon>Rhodopirellula</taxon>
    </lineage>
</organism>
<dbReference type="AlphaFoldDB" id="M5TYM1"/>
<reference evidence="1 2" key="1">
    <citation type="journal article" date="2013" name="Mar. Genomics">
        <title>Expression of sulfatases in Rhodopirellula baltica and the diversity of sulfatases in the genus Rhodopirellula.</title>
        <authorList>
            <person name="Wegner C.E."/>
            <person name="Richter-Heitmann T."/>
            <person name="Klindworth A."/>
            <person name="Klockow C."/>
            <person name="Richter M."/>
            <person name="Achstetter T."/>
            <person name="Glockner F.O."/>
            <person name="Harder J."/>
        </authorList>
    </citation>
    <scope>NUCLEOTIDE SEQUENCE [LARGE SCALE GENOMIC DNA]</scope>
    <source>
        <strain evidence="1 2">SM41</strain>
    </source>
</reference>
<dbReference type="Gene3D" id="1.25.10.10">
    <property type="entry name" value="Leucine-rich Repeat Variant"/>
    <property type="match status" value="1"/>
</dbReference>
<gene>
    <name evidence="1" type="ORF">RSSM_04276</name>
</gene>
<dbReference type="SUPFAM" id="SSF48371">
    <property type="entry name" value="ARM repeat"/>
    <property type="match status" value="1"/>
</dbReference>
<dbReference type="InterPro" id="IPR011989">
    <property type="entry name" value="ARM-like"/>
</dbReference>
<accession>M5TYM1</accession>
<dbReference type="EMBL" id="ANOH01000285">
    <property type="protein sequence ID" value="EMI54285.1"/>
    <property type="molecule type" value="Genomic_DNA"/>
</dbReference>
<name>M5TYM1_9BACT</name>
<protein>
    <submittedName>
        <fullName evidence="1">Uncharacterized protein</fullName>
    </submittedName>
</protein>
<evidence type="ECO:0000313" key="2">
    <source>
        <dbReference type="Proteomes" id="UP000011885"/>
    </source>
</evidence>